<sequence precursor="true">MKSIVVSLVLLMATVVGACAPSLGDGGEDVARLSHAIATLGPDIDPAEAQRAAQIAYRHATALATAYEVTTSPILHNTLVNSGVKERGLCFHYAEDMQTRLQSENFQSLSILRAIAEPRNGFRIEHSTAVVAPVGTDIYNGIVIDAWRHGGKLYWSATSQDPRYDWEPRMTVLRRKDALRTANGS</sequence>
<accession>A0A1L3I8Y8</accession>
<dbReference type="AlphaFoldDB" id="A0A1L3I8Y8"/>
<dbReference type="OrthoDB" id="5339359at2"/>
<gene>
    <name evidence="2" type="ORF">PhaeoP97_03151</name>
</gene>
<evidence type="ECO:0000256" key="1">
    <source>
        <dbReference type="SAM" id="SignalP"/>
    </source>
</evidence>
<name>A0A1L3I8Y8_9RHOB</name>
<proteinExistence type="predicted"/>
<keyword evidence="3" id="KW-1185">Reference proteome</keyword>
<organism evidence="2 3">
    <name type="scientific">Phaeobacter porticola</name>
    <dbReference type="NCBI Taxonomy" id="1844006"/>
    <lineage>
        <taxon>Bacteria</taxon>
        <taxon>Pseudomonadati</taxon>
        <taxon>Pseudomonadota</taxon>
        <taxon>Alphaproteobacteria</taxon>
        <taxon>Rhodobacterales</taxon>
        <taxon>Roseobacteraceae</taxon>
        <taxon>Phaeobacter</taxon>
    </lineage>
</organism>
<feature type="chain" id="PRO_5012814873" description="Lipoprotein" evidence="1">
    <location>
        <begin position="19"/>
        <end position="185"/>
    </location>
</feature>
<protein>
    <recommendedName>
        <fullName evidence="4">Lipoprotein</fullName>
    </recommendedName>
</protein>
<feature type="signal peptide" evidence="1">
    <location>
        <begin position="1"/>
        <end position="18"/>
    </location>
</feature>
<reference evidence="3" key="1">
    <citation type="submission" date="2016-07" db="EMBL/GenBank/DDBJ databases">
        <title>Phaeobacter portensis sp. nov., a tropodithietic acid producing bacterium isolated from a German harbor.</title>
        <authorList>
            <person name="Freese H.M."/>
            <person name="Bunk B."/>
            <person name="Breider S."/>
            <person name="Brinkhoff T."/>
        </authorList>
    </citation>
    <scope>NUCLEOTIDE SEQUENCE [LARGE SCALE GENOMIC DNA]</scope>
    <source>
        <strain evidence="3">P97</strain>
    </source>
</reference>
<evidence type="ECO:0000313" key="2">
    <source>
        <dbReference type="EMBL" id="APG48512.1"/>
    </source>
</evidence>
<dbReference type="RefSeq" id="WP_072505837.1">
    <property type="nucleotide sequence ID" value="NZ_CP016364.1"/>
</dbReference>
<dbReference type="STRING" id="1844006.PhaeoP97_03151"/>
<evidence type="ECO:0000313" key="3">
    <source>
        <dbReference type="Proteomes" id="UP000183859"/>
    </source>
</evidence>
<evidence type="ECO:0008006" key="4">
    <source>
        <dbReference type="Google" id="ProtNLM"/>
    </source>
</evidence>
<dbReference type="PROSITE" id="PS51257">
    <property type="entry name" value="PROKAR_LIPOPROTEIN"/>
    <property type="match status" value="1"/>
</dbReference>
<dbReference type="EMBL" id="CP016364">
    <property type="protein sequence ID" value="APG48512.1"/>
    <property type="molecule type" value="Genomic_DNA"/>
</dbReference>
<dbReference type="KEGG" id="php:PhaeoP97_03151"/>
<dbReference type="Proteomes" id="UP000183859">
    <property type="component" value="Chromosome"/>
</dbReference>
<keyword evidence="1" id="KW-0732">Signal</keyword>